<dbReference type="RefSeq" id="WP_038239936.1">
    <property type="nucleotide sequence ID" value="NZ_CAWLWS010000099.1"/>
</dbReference>
<name>W1J3S4_9GAMM</name>
<evidence type="ECO:0000313" key="2">
    <source>
        <dbReference type="Proteomes" id="UP000019202"/>
    </source>
</evidence>
<evidence type="ECO:0000313" key="1">
    <source>
        <dbReference type="EMBL" id="CDL84100.1"/>
    </source>
</evidence>
<dbReference type="EMBL" id="CBXF010000099">
    <property type="protein sequence ID" value="CDL84100.1"/>
    <property type="molecule type" value="Genomic_DNA"/>
</dbReference>
<protein>
    <recommendedName>
        <fullName evidence="3">Sulfotransferase domain-containing protein</fullName>
    </recommendedName>
</protein>
<reference evidence="1" key="1">
    <citation type="submission" date="2013-11" db="EMBL/GenBank/DDBJ databases">
        <title>Draft genome sequence and annotation of the entomopathogenic bacteria, Xenorhabdus cabanillasi strain JM26 and Xenorhabdus szentirmai strain DSM 16338.</title>
        <authorList>
            <person name="Gualtieri M."/>
            <person name="Ogier J.C."/>
            <person name="Pages S."/>
            <person name="Givaudan A."/>
            <person name="Gaudriault S."/>
        </authorList>
    </citation>
    <scope>NUCLEOTIDE SEQUENCE [LARGE SCALE GENOMIC DNA]</scope>
    <source>
        <strain evidence="1">DSM 16338</strain>
    </source>
</reference>
<gene>
    <name evidence="1" type="ORF">XSR1_40131</name>
</gene>
<dbReference type="Proteomes" id="UP000019202">
    <property type="component" value="Unassembled WGS sequence"/>
</dbReference>
<dbReference type="InterPro" id="IPR027417">
    <property type="entry name" value="P-loop_NTPase"/>
</dbReference>
<evidence type="ECO:0008006" key="3">
    <source>
        <dbReference type="Google" id="ProtNLM"/>
    </source>
</evidence>
<keyword evidence="2" id="KW-1185">Reference proteome</keyword>
<dbReference type="STRING" id="1427518.XSR1_40131"/>
<dbReference type="Gene3D" id="3.40.50.300">
    <property type="entry name" value="P-loop containing nucleotide triphosphate hydrolases"/>
    <property type="match status" value="1"/>
</dbReference>
<dbReference type="OrthoDB" id="3196781at2"/>
<comment type="caution">
    <text evidence="1">The sequence shown here is derived from an EMBL/GenBank/DDBJ whole genome shotgun (WGS) entry which is preliminary data.</text>
</comment>
<organism evidence="1 2">
    <name type="scientific">Xenorhabdus szentirmaii DSM 16338</name>
    <dbReference type="NCBI Taxonomy" id="1427518"/>
    <lineage>
        <taxon>Bacteria</taxon>
        <taxon>Pseudomonadati</taxon>
        <taxon>Pseudomonadota</taxon>
        <taxon>Gammaproteobacteria</taxon>
        <taxon>Enterobacterales</taxon>
        <taxon>Morganellaceae</taxon>
        <taxon>Xenorhabdus</taxon>
    </lineage>
</organism>
<dbReference type="SUPFAM" id="SSF52540">
    <property type="entry name" value="P-loop containing nucleoside triphosphate hydrolases"/>
    <property type="match status" value="1"/>
</dbReference>
<dbReference type="AlphaFoldDB" id="W1J3S4"/>
<sequence length="341" mass="41418">MLGPKVITCTGYGGTGSSVVSDLLKEFSNICSFGNFEFRFLQDPHGIRDLDYGIIQNNNRLTTSYHINNYIKYTNFLSKSNIYPYEKFFNNRFKEITDEYIKNIIDVEWNGFWHQDIIDDNLIKKLIYYFERFYQKKILGKKEGGAEIYSEFFNKKMYYSYPREKFYLETQKYLRKLINSTDYNSKEYVVFDQLIPPNDTNHYLKYFDDLAIIIIDRDPRDLYLLNKCQWNEKWIPSDDIHNYIYWFRTLREHQKFDIDNKGKVLKLPFEDFVYKYSETIRKVIDFLGIENKTHVEKYKFFNPKISINNTNLKMKYFQHEKEIKIIEEELSDFCYAFPHKN</sequence>
<dbReference type="Pfam" id="PF13469">
    <property type="entry name" value="Sulfotransfer_3"/>
    <property type="match status" value="1"/>
</dbReference>
<proteinExistence type="predicted"/>
<accession>W1J3S4</accession>